<accession>A0ABT4H834</accession>
<sequence length="140" mass="16072">MIVNDIISAIALKLKALYPNRLVFADQIPKKSDGNHYVYCTDQSHTKQLGRRRERSYSFVIQYFQTKKDNMAFNDWAEKMYFEFEKLDVKGQIIHIIDAHAESGDDMVYHFVFDVKVCGLVNVQPGDHMAGLQVTGGLKP</sequence>
<dbReference type="Proteomes" id="UP001527181">
    <property type="component" value="Unassembled WGS sequence"/>
</dbReference>
<dbReference type="EMBL" id="JAMDNP010000119">
    <property type="protein sequence ID" value="MCY9764781.1"/>
    <property type="molecule type" value="Genomic_DNA"/>
</dbReference>
<organism evidence="1 2">
    <name type="scientific">Paenibacillus alvei</name>
    <name type="common">Bacillus alvei</name>
    <dbReference type="NCBI Taxonomy" id="44250"/>
    <lineage>
        <taxon>Bacteria</taxon>
        <taxon>Bacillati</taxon>
        <taxon>Bacillota</taxon>
        <taxon>Bacilli</taxon>
        <taxon>Bacillales</taxon>
        <taxon>Paenibacillaceae</taxon>
        <taxon>Paenibacillus</taxon>
    </lineage>
</organism>
<protein>
    <recommendedName>
        <fullName evidence="3">Phage protein</fullName>
    </recommendedName>
</protein>
<keyword evidence="2" id="KW-1185">Reference proteome</keyword>
<name>A0ABT4H834_PAEAL</name>
<comment type="caution">
    <text evidence="1">The sequence shown here is derived from an EMBL/GenBank/DDBJ whole genome shotgun (WGS) entry which is preliminary data.</text>
</comment>
<gene>
    <name evidence="1" type="ORF">M5X12_30265</name>
</gene>
<evidence type="ECO:0008006" key="3">
    <source>
        <dbReference type="Google" id="ProtNLM"/>
    </source>
</evidence>
<dbReference type="InterPro" id="IPR049254">
    <property type="entry name" value="Phage_tail_terminator"/>
</dbReference>
<evidence type="ECO:0000313" key="1">
    <source>
        <dbReference type="EMBL" id="MCY9764781.1"/>
    </source>
</evidence>
<evidence type="ECO:0000313" key="2">
    <source>
        <dbReference type="Proteomes" id="UP001527181"/>
    </source>
</evidence>
<proteinExistence type="predicted"/>
<dbReference type="RefSeq" id="WP_268600640.1">
    <property type="nucleotide sequence ID" value="NZ_JAMDNP010000119.1"/>
</dbReference>
<dbReference type="Pfam" id="PF20765">
    <property type="entry name" value="Phage_tail_terminator_8"/>
    <property type="match status" value="1"/>
</dbReference>
<reference evidence="1 2" key="1">
    <citation type="submission" date="2022-05" db="EMBL/GenBank/DDBJ databases">
        <title>Genome Sequencing of Bee-Associated Microbes.</title>
        <authorList>
            <person name="Dunlap C."/>
        </authorList>
    </citation>
    <scope>NUCLEOTIDE SEQUENCE [LARGE SCALE GENOMIC DNA]</scope>
    <source>
        <strain evidence="1 2">NRRL B-04010</strain>
    </source>
</reference>